<sequence>MFKINLNCDLGEGAGADEIIIPHINSANIACGFHAGDAETIVKTLALCKKNGTGAGAHPAYPDKENFGRTNMALDPEQVYDITLYQLGAIGAMAKTKGVRLEHVKAHGALYNAAAKDRALADAIAKAVYDYDKNLILLALSGSEMINAAKAAGLRYACEVFADRAYEADGTLRSRSLEGAMIEDENEAVRRVIRMVKSDLVTAYTGEDITIETHSVCVHGDGPKAIQFVHRLNEAFDRNGIEKVSLSEVIRGN</sequence>
<accession>A0A9D1UGK8</accession>
<evidence type="ECO:0000313" key="2">
    <source>
        <dbReference type="EMBL" id="HIW86593.1"/>
    </source>
</evidence>
<comment type="function">
    <text evidence="1">Catalyzes the cleavage of 5-oxoproline to form L-glutamate coupled to the hydrolysis of ATP to ADP and inorganic phosphate.</text>
</comment>
<dbReference type="Pfam" id="PF03746">
    <property type="entry name" value="LamB_YcsF"/>
    <property type="match status" value="1"/>
</dbReference>
<dbReference type="GO" id="GO:0005524">
    <property type="term" value="F:ATP binding"/>
    <property type="evidence" value="ECO:0007669"/>
    <property type="project" value="UniProtKB-UniRule"/>
</dbReference>
<keyword evidence="1" id="KW-0378">Hydrolase</keyword>
<evidence type="ECO:0000313" key="3">
    <source>
        <dbReference type="Proteomes" id="UP000824205"/>
    </source>
</evidence>
<dbReference type="GO" id="GO:0017168">
    <property type="term" value="F:5-oxoprolinase (ATP-hydrolyzing) activity"/>
    <property type="evidence" value="ECO:0007669"/>
    <property type="project" value="UniProtKB-UniRule"/>
</dbReference>
<keyword evidence="1" id="KW-0547">Nucleotide-binding</keyword>
<organism evidence="2 3">
    <name type="scientific">Candidatus Eubacterium faecipullorum</name>
    <dbReference type="NCBI Taxonomy" id="2838571"/>
    <lineage>
        <taxon>Bacteria</taxon>
        <taxon>Bacillati</taxon>
        <taxon>Bacillota</taxon>
        <taxon>Clostridia</taxon>
        <taxon>Eubacteriales</taxon>
        <taxon>Eubacteriaceae</taxon>
        <taxon>Eubacterium</taxon>
    </lineage>
</organism>
<comment type="subunit">
    <text evidence="1">Forms a complex composed of PxpA, PxpB and PxpC.</text>
</comment>
<dbReference type="NCBIfam" id="NF003814">
    <property type="entry name" value="PRK05406.1-3"/>
    <property type="match status" value="1"/>
</dbReference>
<protein>
    <recommendedName>
        <fullName evidence="1">5-oxoprolinase subunit A</fullName>
        <shortName evidence="1">5-OPase subunit A</shortName>
        <ecNumber evidence="1">3.5.2.9</ecNumber>
    </recommendedName>
    <alternativeName>
        <fullName evidence="1">5-oxoprolinase (ATP-hydrolyzing) subunit A</fullName>
    </alternativeName>
</protein>
<dbReference type="NCBIfam" id="NF003816">
    <property type="entry name" value="PRK05406.1-5"/>
    <property type="match status" value="1"/>
</dbReference>
<comment type="similarity">
    <text evidence="1">Belongs to the LamB/PxpA family.</text>
</comment>
<dbReference type="PANTHER" id="PTHR30292:SF0">
    <property type="entry name" value="5-OXOPROLINASE SUBUNIT A"/>
    <property type="match status" value="1"/>
</dbReference>
<dbReference type="PANTHER" id="PTHR30292">
    <property type="entry name" value="UNCHARACTERIZED PROTEIN YBGL-RELATED"/>
    <property type="match status" value="1"/>
</dbReference>
<dbReference type="GO" id="GO:0005975">
    <property type="term" value="P:carbohydrate metabolic process"/>
    <property type="evidence" value="ECO:0007669"/>
    <property type="project" value="InterPro"/>
</dbReference>
<dbReference type="CDD" id="cd10787">
    <property type="entry name" value="LamB_YcsF_like"/>
    <property type="match status" value="1"/>
</dbReference>
<comment type="caution">
    <text evidence="2">The sequence shown here is derived from an EMBL/GenBank/DDBJ whole genome shotgun (WGS) entry which is preliminary data.</text>
</comment>
<gene>
    <name evidence="1" type="primary">pxpA</name>
    <name evidence="2" type="ORF">IAA48_08880</name>
</gene>
<comment type="catalytic activity">
    <reaction evidence="1">
        <text>5-oxo-L-proline + ATP + 2 H2O = L-glutamate + ADP + phosphate + H(+)</text>
        <dbReference type="Rhea" id="RHEA:10348"/>
        <dbReference type="ChEBI" id="CHEBI:15377"/>
        <dbReference type="ChEBI" id="CHEBI:15378"/>
        <dbReference type="ChEBI" id="CHEBI:29985"/>
        <dbReference type="ChEBI" id="CHEBI:30616"/>
        <dbReference type="ChEBI" id="CHEBI:43474"/>
        <dbReference type="ChEBI" id="CHEBI:58402"/>
        <dbReference type="ChEBI" id="CHEBI:456216"/>
        <dbReference type="EC" id="3.5.2.9"/>
    </reaction>
</comment>
<dbReference type="SUPFAM" id="SSF88713">
    <property type="entry name" value="Glycoside hydrolase/deacetylase"/>
    <property type="match status" value="1"/>
</dbReference>
<keyword evidence="1" id="KW-0067">ATP-binding</keyword>
<dbReference type="InterPro" id="IPR005501">
    <property type="entry name" value="LamB/YcsF/PxpA-like"/>
</dbReference>
<dbReference type="EC" id="3.5.2.9" evidence="1"/>
<dbReference type="HAMAP" id="MF_00691">
    <property type="entry name" value="PxpA"/>
    <property type="match status" value="1"/>
</dbReference>
<reference evidence="2" key="1">
    <citation type="journal article" date="2021" name="PeerJ">
        <title>Extensive microbial diversity within the chicken gut microbiome revealed by metagenomics and culture.</title>
        <authorList>
            <person name="Gilroy R."/>
            <person name="Ravi A."/>
            <person name="Getino M."/>
            <person name="Pursley I."/>
            <person name="Horton D.L."/>
            <person name="Alikhan N.F."/>
            <person name="Baker D."/>
            <person name="Gharbi K."/>
            <person name="Hall N."/>
            <person name="Watson M."/>
            <person name="Adriaenssens E.M."/>
            <person name="Foster-Nyarko E."/>
            <person name="Jarju S."/>
            <person name="Secka A."/>
            <person name="Antonio M."/>
            <person name="Oren A."/>
            <person name="Chaudhuri R.R."/>
            <person name="La Ragione R."/>
            <person name="Hildebrand F."/>
            <person name="Pallen M.J."/>
        </authorList>
    </citation>
    <scope>NUCLEOTIDE SEQUENCE</scope>
    <source>
        <strain evidence="2">421</strain>
    </source>
</reference>
<dbReference type="Gene3D" id="3.20.20.370">
    <property type="entry name" value="Glycoside hydrolase/deacetylase"/>
    <property type="match status" value="1"/>
</dbReference>
<dbReference type="InterPro" id="IPR011330">
    <property type="entry name" value="Glyco_hydro/deAcase_b/a-brl"/>
</dbReference>
<dbReference type="EMBL" id="DXGE01000035">
    <property type="protein sequence ID" value="HIW86593.1"/>
    <property type="molecule type" value="Genomic_DNA"/>
</dbReference>
<dbReference type="AlphaFoldDB" id="A0A9D1UGK8"/>
<reference evidence="2" key="2">
    <citation type="submission" date="2021-04" db="EMBL/GenBank/DDBJ databases">
        <authorList>
            <person name="Gilroy R."/>
        </authorList>
    </citation>
    <scope>NUCLEOTIDE SEQUENCE</scope>
    <source>
        <strain evidence="2">421</strain>
    </source>
</reference>
<dbReference type="Proteomes" id="UP000824205">
    <property type="component" value="Unassembled WGS sequence"/>
</dbReference>
<evidence type="ECO:0000256" key="1">
    <source>
        <dbReference type="HAMAP-Rule" id="MF_00691"/>
    </source>
</evidence>
<proteinExistence type="inferred from homology"/>
<name>A0A9D1UGK8_9FIRM</name>